<dbReference type="SUPFAM" id="SSF55129">
    <property type="entry name" value="Ribosomal protein L30p/L7e"/>
    <property type="match status" value="1"/>
</dbReference>
<evidence type="ECO:0000256" key="1">
    <source>
        <dbReference type="ARBA" id="ARBA00007594"/>
    </source>
</evidence>
<evidence type="ECO:0000313" key="3">
    <source>
        <dbReference type="EMBL" id="KAG5463610.1"/>
    </source>
</evidence>
<name>A0A8H8DMC7_9FUNG</name>
<dbReference type="AlphaFoldDB" id="A0A8H8DMC7"/>
<dbReference type="Gene3D" id="3.30.1390.20">
    <property type="entry name" value="Ribosomal protein L30, ferredoxin-like fold domain"/>
    <property type="match status" value="1"/>
</dbReference>
<proteinExistence type="inferred from homology"/>
<accession>A0A8H8DMC7</accession>
<protein>
    <recommendedName>
        <fullName evidence="2">Large ribosomal subunit protein uL30-like ferredoxin-like fold domain-containing protein</fullName>
    </recommendedName>
</protein>
<feature type="domain" description="Large ribosomal subunit protein uL30-like ferredoxin-like fold" evidence="2">
    <location>
        <begin position="54"/>
        <end position="104"/>
    </location>
</feature>
<organism evidence="3 4">
    <name type="scientific">Olpidium bornovanus</name>
    <dbReference type="NCBI Taxonomy" id="278681"/>
    <lineage>
        <taxon>Eukaryota</taxon>
        <taxon>Fungi</taxon>
        <taxon>Fungi incertae sedis</taxon>
        <taxon>Olpidiomycota</taxon>
        <taxon>Olpidiomycotina</taxon>
        <taxon>Olpidiomycetes</taxon>
        <taxon>Olpidiales</taxon>
        <taxon>Olpidiaceae</taxon>
        <taxon>Olpidium</taxon>
    </lineage>
</organism>
<evidence type="ECO:0000313" key="4">
    <source>
        <dbReference type="Proteomes" id="UP000673691"/>
    </source>
</evidence>
<comment type="similarity">
    <text evidence="1">Belongs to the universal ribosomal protein uL30 family.</text>
</comment>
<evidence type="ECO:0000259" key="2">
    <source>
        <dbReference type="Pfam" id="PF00327"/>
    </source>
</evidence>
<dbReference type="Proteomes" id="UP000673691">
    <property type="component" value="Unassembled WGS sequence"/>
</dbReference>
<gene>
    <name evidence="3" type="ORF">BJ554DRAFT_6103</name>
</gene>
<comment type="caution">
    <text evidence="3">The sequence shown here is derived from an EMBL/GenBank/DDBJ whole genome shotgun (WGS) entry which is preliminary data.</text>
</comment>
<dbReference type="EMBL" id="JAEFCI010000353">
    <property type="protein sequence ID" value="KAG5463610.1"/>
    <property type="molecule type" value="Genomic_DNA"/>
</dbReference>
<dbReference type="InterPro" id="IPR036919">
    <property type="entry name" value="Ribo_uL30_ferredoxin-like_sf"/>
</dbReference>
<dbReference type="Pfam" id="PF00327">
    <property type="entry name" value="Ribosomal_L30"/>
    <property type="match status" value="1"/>
</dbReference>
<dbReference type="OrthoDB" id="509901at2759"/>
<reference evidence="3 4" key="1">
    <citation type="journal article" name="Sci. Rep.">
        <title>Genome-scale phylogenetic analyses confirm Olpidium as the closest living zoosporic fungus to the non-flagellated, terrestrial fungi.</title>
        <authorList>
            <person name="Chang Y."/>
            <person name="Rochon D."/>
            <person name="Sekimoto S."/>
            <person name="Wang Y."/>
            <person name="Chovatia M."/>
            <person name="Sandor L."/>
            <person name="Salamov A."/>
            <person name="Grigoriev I.V."/>
            <person name="Stajich J.E."/>
            <person name="Spatafora J.W."/>
        </authorList>
    </citation>
    <scope>NUCLEOTIDE SEQUENCE [LARGE SCALE GENOMIC DNA]</scope>
    <source>
        <strain evidence="3">S191</strain>
    </source>
</reference>
<keyword evidence="4" id="KW-1185">Reference proteome</keyword>
<sequence>MSPVRVSPVTGSAGVRYNQYLKALAIRLRKTALSPNMLAAPPAVAKPETRPGWFKIRRLVSPIGLPEYKKQIFRDLGLHRPYATVYHPHVADVADKILTVKECVEVQNVASAPGPYDVANRLYGAGPRRKPPNGFTVVGKFEPGKPVLGLRD</sequence>
<dbReference type="InterPro" id="IPR016082">
    <property type="entry name" value="Ribosomal_uL30_ferredoxin-like"/>
</dbReference>